<feature type="region of interest" description="Disordered" evidence="1">
    <location>
        <begin position="339"/>
        <end position="411"/>
    </location>
</feature>
<name>A0ABQ4XSK0_9ASTR</name>
<dbReference type="PANTHER" id="PTHR33067:SF9">
    <property type="entry name" value="RNA-DIRECTED DNA POLYMERASE"/>
    <property type="match status" value="1"/>
</dbReference>
<feature type="compositionally biased region" description="Acidic residues" evidence="1">
    <location>
        <begin position="379"/>
        <end position="404"/>
    </location>
</feature>
<reference evidence="2" key="2">
    <citation type="submission" date="2022-01" db="EMBL/GenBank/DDBJ databases">
        <authorList>
            <person name="Yamashiro T."/>
            <person name="Shiraishi A."/>
            <person name="Satake H."/>
            <person name="Nakayama K."/>
        </authorList>
    </citation>
    <scope>NUCLEOTIDE SEQUENCE</scope>
</reference>
<evidence type="ECO:0000256" key="1">
    <source>
        <dbReference type="SAM" id="MobiDB-lite"/>
    </source>
</evidence>
<comment type="caution">
    <text evidence="2">The sequence shown here is derived from an EMBL/GenBank/DDBJ whole genome shotgun (WGS) entry which is preliminary data.</text>
</comment>
<proteinExistence type="predicted"/>
<evidence type="ECO:0000313" key="2">
    <source>
        <dbReference type="EMBL" id="GJS67883.1"/>
    </source>
</evidence>
<keyword evidence="3" id="KW-1185">Reference proteome</keyword>
<evidence type="ECO:0000313" key="3">
    <source>
        <dbReference type="Proteomes" id="UP001151760"/>
    </source>
</evidence>
<dbReference type="InterPro" id="IPR021109">
    <property type="entry name" value="Peptidase_aspartic_dom_sf"/>
</dbReference>
<organism evidence="2 3">
    <name type="scientific">Tanacetum coccineum</name>
    <dbReference type="NCBI Taxonomy" id="301880"/>
    <lineage>
        <taxon>Eukaryota</taxon>
        <taxon>Viridiplantae</taxon>
        <taxon>Streptophyta</taxon>
        <taxon>Embryophyta</taxon>
        <taxon>Tracheophyta</taxon>
        <taxon>Spermatophyta</taxon>
        <taxon>Magnoliopsida</taxon>
        <taxon>eudicotyledons</taxon>
        <taxon>Gunneridae</taxon>
        <taxon>Pentapetalae</taxon>
        <taxon>asterids</taxon>
        <taxon>campanulids</taxon>
        <taxon>Asterales</taxon>
        <taxon>Asteraceae</taxon>
        <taxon>Asteroideae</taxon>
        <taxon>Anthemideae</taxon>
        <taxon>Anthemidinae</taxon>
        <taxon>Tanacetum</taxon>
    </lineage>
</organism>
<reference evidence="2" key="1">
    <citation type="journal article" date="2022" name="Int. J. Mol. Sci.">
        <title>Draft Genome of Tanacetum Coccineum: Genomic Comparison of Closely Related Tanacetum-Family Plants.</title>
        <authorList>
            <person name="Yamashiro T."/>
            <person name="Shiraishi A."/>
            <person name="Nakayama K."/>
            <person name="Satake H."/>
        </authorList>
    </citation>
    <scope>NUCLEOTIDE SEQUENCE</scope>
</reference>
<dbReference type="Gene3D" id="2.40.70.10">
    <property type="entry name" value="Acid Proteases"/>
    <property type="match status" value="1"/>
</dbReference>
<gene>
    <name evidence="2" type="ORF">Tco_0682448</name>
</gene>
<dbReference type="EMBL" id="BQNB010009750">
    <property type="protein sequence ID" value="GJS67883.1"/>
    <property type="molecule type" value="Genomic_DNA"/>
</dbReference>
<protein>
    <recommendedName>
        <fullName evidence="4">Reverse transcriptase domain-containing protein</fullName>
    </recommendedName>
</protein>
<dbReference type="Proteomes" id="UP001151760">
    <property type="component" value="Unassembled WGS sequence"/>
</dbReference>
<accession>A0ABQ4XSK0</accession>
<dbReference type="PANTHER" id="PTHR33067">
    <property type="entry name" value="RNA-DIRECTED DNA POLYMERASE-RELATED"/>
    <property type="match status" value="1"/>
</dbReference>
<evidence type="ECO:0008006" key="4">
    <source>
        <dbReference type="Google" id="ProtNLM"/>
    </source>
</evidence>
<sequence length="687" mass="76896">MVTTVKKRKGSYRPQFSKAYSEASHINNSIPKKEKDLGSFTFPCFINNVCFDNALVDLGVSATVMPLSTYLNLGLGKLAHTKLTAELADRMMKYPKGIAKNVLVGIVGEERIIFTSVKPASNLIKRVYMLSLRERMEFDLETRLMGETLVLNRSLDPFLADYIKLIDLNEPFELRRNQGDDLMPTIKEGKVIKEFRTRDDELDVGIDDYPSYYDYDKKIHIDYAHNLKFSCMIGFEFTYANFFPLFTTSTYSLRPELGLLQIGIKSQGYREPDTIMSDSEDSTVTYIAVSMLSAPPSPDLCRVPKVTPPSPDFVPKPVYLEFMPPEDEVLLAEEQPLPAAASPTADSPGYVPESDPRRIRRRMMMRTLREIPADYPADGGDDGDDEDESFDDDEDDDVDIEGDEGGGGAPLCDSTAVAFYTVYEVGESSSAAAARPTGGFRVDYGFVATMDREIMRDLERDVGYGITDTWDEMLVDMPGAPATDDTELGRRMTEFTTRVRQDTYEIYTRLDDEQTERQLMAGRLNMLYRDRRAHARTALLMEREARMSREAWGRSMDASDLARSEVMSLRTTVLGQQVVITELLKKMAPTIEPLRSNTASETTNTTSVTNAQLQAMINQGVTAALVARDADRNTNDDDADALIMTELMCLGEACVGSLLGFKSLYNLLLLVIVSTVSEDLVLLIKIV</sequence>